<evidence type="ECO:0000313" key="4">
    <source>
        <dbReference type="Proteomes" id="UP000297245"/>
    </source>
</evidence>
<evidence type="ECO:0000256" key="2">
    <source>
        <dbReference type="PROSITE-ProRule" id="PRU00708"/>
    </source>
</evidence>
<organism evidence="3 4">
    <name type="scientific">Dendrothele bispora (strain CBS 962.96)</name>
    <dbReference type="NCBI Taxonomy" id="1314807"/>
    <lineage>
        <taxon>Eukaryota</taxon>
        <taxon>Fungi</taxon>
        <taxon>Dikarya</taxon>
        <taxon>Basidiomycota</taxon>
        <taxon>Agaricomycotina</taxon>
        <taxon>Agaricomycetes</taxon>
        <taxon>Agaricomycetidae</taxon>
        <taxon>Agaricales</taxon>
        <taxon>Agaricales incertae sedis</taxon>
        <taxon>Dendrothele</taxon>
    </lineage>
</organism>
<dbReference type="Proteomes" id="UP000297245">
    <property type="component" value="Unassembled WGS sequence"/>
</dbReference>
<dbReference type="PROSITE" id="PS51375">
    <property type="entry name" value="PPR"/>
    <property type="match status" value="3"/>
</dbReference>
<name>A0A4S8MY69_DENBC</name>
<dbReference type="OrthoDB" id="185373at2759"/>
<feature type="repeat" description="PPR" evidence="2">
    <location>
        <begin position="218"/>
        <end position="252"/>
    </location>
</feature>
<gene>
    <name evidence="3" type="ORF">K435DRAFT_643047</name>
</gene>
<dbReference type="Gene3D" id="1.25.40.10">
    <property type="entry name" value="Tetratricopeptide repeat domain"/>
    <property type="match status" value="3"/>
</dbReference>
<proteinExistence type="inferred from homology"/>
<sequence>MIYHIKNNDPQAVLDLYDRCKSIMLDGESWEDGPQELSQHYDVLALNPETLKSSSVHIPGRIDLLLAATTAHAMRDSFQDALATCLGTVVRFHHFTTQEFCSFLDHDLALRRKVDLYVRRLSVARLVSRPPSLSKQITNLANSKAITPLRNLYDAIIAGLSGPDPFLAADPARVTPQKSVAMTEVGWTSFLSAFLDCGQKDLAGKLWEDVERLGLSYSVSMWTALIDGYAKTGAFGDALATWDAMVASGVKPNALTYRALIEALFNGRRPQLAMDRFQKFEAESSNESTTEQIVLVKNTVLKGLLATNRVDAALSFLKSMESGTRKPDVVSYNTFIAHYGRSQNLKGVGEMINRMVAAKTPGDIVTFSTVLSVLLKAGRHDGVDLVFRQMQRQGIEANVATYTAIIDRLLREQNETSVKGAIELLHRMEGDSNAQPNTVTYTAVIAGIHRGRWLPYHKAQEWTRQVETRIRKRNMKLTTPAYNILLDASLRSGAPEGVQQGLSYYREMLRRKIPMNFNTWYIVLSGLVERQEWDLANEVANDMSMMGFQPMGTLSDLVKTIYKQINRRKR</sequence>
<comment type="similarity">
    <text evidence="1">Belongs to the PPR family. P subfamily.</text>
</comment>
<dbReference type="PANTHER" id="PTHR46128:SF211">
    <property type="entry name" value="PENTACOTRIPEPTIDE-REPEAT REGION OF PRORP DOMAIN-CONTAINING PROTEIN"/>
    <property type="match status" value="1"/>
</dbReference>
<evidence type="ECO:0008006" key="5">
    <source>
        <dbReference type="Google" id="ProtNLM"/>
    </source>
</evidence>
<evidence type="ECO:0000256" key="1">
    <source>
        <dbReference type="ARBA" id="ARBA00007626"/>
    </source>
</evidence>
<dbReference type="NCBIfam" id="TIGR00756">
    <property type="entry name" value="PPR"/>
    <property type="match status" value="2"/>
</dbReference>
<feature type="repeat" description="PPR" evidence="2">
    <location>
        <begin position="516"/>
        <end position="550"/>
    </location>
</feature>
<dbReference type="Pfam" id="PF01535">
    <property type="entry name" value="PPR"/>
    <property type="match status" value="1"/>
</dbReference>
<dbReference type="InterPro" id="IPR050872">
    <property type="entry name" value="PPR_P_subfamily"/>
</dbReference>
<dbReference type="InterPro" id="IPR011990">
    <property type="entry name" value="TPR-like_helical_dom_sf"/>
</dbReference>
<feature type="repeat" description="PPR" evidence="2">
    <location>
        <begin position="363"/>
        <end position="397"/>
    </location>
</feature>
<dbReference type="InterPro" id="IPR002885">
    <property type="entry name" value="PPR_rpt"/>
</dbReference>
<dbReference type="PANTHER" id="PTHR46128">
    <property type="entry name" value="MITOCHONDRIAL GROUP I INTRON SPLICING FACTOR CCM1"/>
    <property type="match status" value="1"/>
</dbReference>
<dbReference type="Pfam" id="PF13041">
    <property type="entry name" value="PPR_2"/>
    <property type="match status" value="2"/>
</dbReference>
<reference evidence="3 4" key="1">
    <citation type="journal article" date="2019" name="Nat. Ecol. Evol.">
        <title>Megaphylogeny resolves global patterns of mushroom evolution.</title>
        <authorList>
            <person name="Varga T."/>
            <person name="Krizsan K."/>
            <person name="Foldi C."/>
            <person name="Dima B."/>
            <person name="Sanchez-Garcia M."/>
            <person name="Sanchez-Ramirez S."/>
            <person name="Szollosi G.J."/>
            <person name="Szarkandi J.G."/>
            <person name="Papp V."/>
            <person name="Albert L."/>
            <person name="Andreopoulos W."/>
            <person name="Angelini C."/>
            <person name="Antonin V."/>
            <person name="Barry K.W."/>
            <person name="Bougher N.L."/>
            <person name="Buchanan P."/>
            <person name="Buyck B."/>
            <person name="Bense V."/>
            <person name="Catcheside P."/>
            <person name="Chovatia M."/>
            <person name="Cooper J."/>
            <person name="Damon W."/>
            <person name="Desjardin D."/>
            <person name="Finy P."/>
            <person name="Geml J."/>
            <person name="Haridas S."/>
            <person name="Hughes K."/>
            <person name="Justo A."/>
            <person name="Karasinski D."/>
            <person name="Kautmanova I."/>
            <person name="Kiss B."/>
            <person name="Kocsube S."/>
            <person name="Kotiranta H."/>
            <person name="LaButti K.M."/>
            <person name="Lechner B.E."/>
            <person name="Liimatainen K."/>
            <person name="Lipzen A."/>
            <person name="Lukacs Z."/>
            <person name="Mihaltcheva S."/>
            <person name="Morgado L.N."/>
            <person name="Niskanen T."/>
            <person name="Noordeloos M.E."/>
            <person name="Ohm R.A."/>
            <person name="Ortiz-Santana B."/>
            <person name="Ovrebo C."/>
            <person name="Racz N."/>
            <person name="Riley R."/>
            <person name="Savchenko A."/>
            <person name="Shiryaev A."/>
            <person name="Soop K."/>
            <person name="Spirin V."/>
            <person name="Szebenyi C."/>
            <person name="Tomsovsky M."/>
            <person name="Tulloss R.E."/>
            <person name="Uehling J."/>
            <person name="Grigoriev I.V."/>
            <person name="Vagvolgyi C."/>
            <person name="Papp T."/>
            <person name="Martin F.M."/>
            <person name="Miettinen O."/>
            <person name="Hibbett D.S."/>
            <person name="Nagy L.G."/>
        </authorList>
    </citation>
    <scope>NUCLEOTIDE SEQUENCE [LARGE SCALE GENOMIC DNA]</scope>
    <source>
        <strain evidence="3 4">CBS 962.96</strain>
    </source>
</reference>
<accession>A0A4S8MY69</accession>
<protein>
    <recommendedName>
        <fullName evidence="5">Pentacotripeptide-repeat region of PRORP domain-containing protein</fullName>
    </recommendedName>
</protein>
<evidence type="ECO:0000313" key="3">
    <source>
        <dbReference type="EMBL" id="THV07669.1"/>
    </source>
</evidence>
<dbReference type="AlphaFoldDB" id="A0A4S8MY69"/>
<dbReference type="EMBL" id="ML179037">
    <property type="protein sequence ID" value="THV07669.1"/>
    <property type="molecule type" value="Genomic_DNA"/>
</dbReference>
<keyword evidence="4" id="KW-1185">Reference proteome</keyword>